<reference evidence="2 3" key="1">
    <citation type="submission" date="2022-11" db="EMBL/GenBank/DDBJ databases">
        <title>Viruses from the air-sea interface of a natural surface slick.</title>
        <authorList>
            <person name="Rahlff J."/>
            <person name="Holmfeldt K."/>
        </authorList>
    </citation>
    <scope>NUCLEOTIDE SEQUENCE [LARGE SCALE GENOMIC DNA]</scope>
    <source>
        <strain evidence="2 3">SMS4</strain>
    </source>
</reference>
<dbReference type="InterPro" id="IPR040198">
    <property type="entry name" value="Fido_containing"/>
</dbReference>
<comment type="caution">
    <text evidence="2">The sequence shown here is derived from an EMBL/GenBank/DDBJ whole genome shotgun (WGS) entry which is preliminary data.</text>
</comment>
<dbReference type="InterPro" id="IPR036597">
    <property type="entry name" value="Fido-like_dom_sf"/>
</dbReference>
<dbReference type="Proteomes" id="UP001231109">
    <property type="component" value="Unassembled WGS sequence"/>
</dbReference>
<dbReference type="PANTHER" id="PTHR13504:SF38">
    <property type="entry name" value="FIDO DOMAIN-CONTAINING PROTEIN"/>
    <property type="match status" value="1"/>
</dbReference>
<dbReference type="SUPFAM" id="SSF140931">
    <property type="entry name" value="Fic-like"/>
    <property type="match status" value="1"/>
</dbReference>
<dbReference type="Pfam" id="PF02661">
    <property type="entry name" value="Fic"/>
    <property type="match status" value="1"/>
</dbReference>
<dbReference type="PROSITE" id="PS51459">
    <property type="entry name" value="FIDO"/>
    <property type="match status" value="1"/>
</dbReference>
<dbReference type="Gene3D" id="1.10.3290.10">
    <property type="entry name" value="Fido-like domain"/>
    <property type="match status" value="1"/>
</dbReference>
<dbReference type="EMBL" id="JAPJDZ010000024">
    <property type="protein sequence ID" value="MDP5136415.1"/>
    <property type="molecule type" value="Genomic_DNA"/>
</dbReference>
<dbReference type="InterPro" id="IPR003812">
    <property type="entry name" value="Fido"/>
</dbReference>
<evidence type="ECO:0000259" key="1">
    <source>
        <dbReference type="PROSITE" id="PS51459"/>
    </source>
</evidence>
<organism evidence="2 3">
    <name type="scientific">Rheinheimera baltica</name>
    <dbReference type="NCBI Taxonomy" id="67576"/>
    <lineage>
        <taxon>Bacteria</taxon>
        <taxon>Pseudomonadati</taxon>
        <taxon>Pseudomonadota</taxon>
        <taxon>Gammaproteobacteria</taxon>
        <taxon>Chromatiales</taxon>
        <taxon>Chromatiaceae</taxon>
        <taxon>Rheinheimera</taxon>
    </lineage>
</organism>
<sequence>MFLERIWPTNKAKYKCILPEQMHTIDINNFASLPTLNTCALDQHINIQRFSARYLAGGICLKEGRTVSRRRLALCALNLAPEDYLANLVHKQIQRYVNAINQFSNNKASLALLCQLQAQLTNSDKQNGHIRTVQNWLGGTSPDKAHFVPPPAEYLPPLVDDLLQFINTQKPLERAHIIAASNQLIVLHPFVDGNGRLQRAFTDSLLAMQTEHPASYISPFLYRLGHNHSGYHSTPTAMLQGDWSQVTSFWHDAINWSNEASIWLLNTVQHLQRTLRVSLALRPVTPAMTSILSLLINHPLLTVQYTLAQTQHAVADIQLALDTLVEFGLLQRYQLRQPMHTVIYECKLVFDAYLAMDEHLFSNDM</sequence>
<protein>
    <submittedName>
        <fullName evidence="2">Fic family protein</fullName>
    </submittedName>
</protein>
<proteinExistence type="predicted"/>
<dbReference type="PANTHER" id="PTHR13504">
    <property type="entry name" value="FIDO DOMAIN-CONTAINING PROTEIN DDB_G0283145"/>
    <property type="match status" value="1"/>
</dbReference>
<keyword evidence="3" id="KW-1185">Reference proteome</keyword>
<evidence type="ECO:0000313" key="3">
    <source>
        <dbReference type="Proteomes" id="UP001231109"/>
    </source>
</evidence>
<accession>A0ABT9HZ56</accession>
<dbReference type="RefSeq" id="WP_305975754.1">
    <property type="nucleotide sequence ID" value="NZ_JAPJDZ010000024.1"/>
</dbReference>
<feature type="domain" description="Fido" evidence="1">
    <location>
        <begin position="108"/>
        <end position="252"/>
    </location>
</feature>
<gene>
    <name evidence="2" type="ORF">ORJ04_10710</name>
</gene>
<evidence type="ECO:0000313" key="2">
    <source>
        <dbReference type="EMBL" id="MDP5136415.1"/>
    </source>
</evidence>
<name>A0ABT9HZ56_9GAMM</name>